<sequence length="108" mass="10737">MAKNFLQDGKTIAITNGTTKTISSGDPVVIGAVIAVAITDIPAGSVGDGFTCGVFILPKLPADIVPAGTAVFIKDGKIQLDSKDAVAAGIAWEDAGANATVVAVKING</sequence>
<dbReference type="InterPro" id="IPR011231">
    <property type="entry name" value="Phage_VT1-Sakai_H0018"/>
</dbReference>
<dbReference type="EMBL" id="JMPJ01000075">
    <property type="protein sequence ID" value="KFC77404.1"/>
    <property type="molecule type" value="Genomic_DNA"/>
</dbReference>
<evidence type="ECO:0000313" key="1">
    <source>
        <dbReference type="EMBL" id="KFC77404.1"/>
    </source>
</evidence>
<proteinExistence type="predicted"/>
<reference evidence="1 2" key="1">
    <citation type="submission" date="2014-05" db="EMBL/GenBank/DDBJ databases">
        <title>ATOL: Assembling a taxonomically balanced genome-scale reconstruction of the evolutionary history of the Enterobacteriaceae.</title>
        <authorList>
            <person name="Plunkett G.III."/>
            <person name="Neeno-Eckwall E.C."/>
            <person name="Glasner J.D."/>
            <person name="Perna N.T."/>
        </authorList>
    </citation>
    <scope>NUCLEOTIDE SEQUENCE [LARGE SCALE GENOMIC DNA]</scope>
    <source>
        <strain evidence="1 2">ATCC 33852</strain>
    </source>
</reference>
<comment type="caution">
    <text evidence="1">The sequence shown here is derived from an EMBL/GenBank/DDBJ whole genome shotgun (WGS) entry which is preliminary data.</text>
</comment>
<name>A0A085G109_EWIA3</name>
<dbReference type="Pfam" id="PF09956">
    <property type="entry name" value="Phage_cement_2"/>
    <property type="match status" value="1"/>
</dbReference>
<dbReference type="OrthoDB" id="5678113at2"/>
<keyword evidence="2" id="KW-1185">Reference proteome</keyword>
<gene>
    <name evidence="1" type="ORF">GEAM_4255</name>
</gene>
<dbReference type="PIRSF" id="PIRSF030771">
    <property type="entry name" value="UCP030771"/>
    <property type="match status" value="1"/>
</dbReference>
<dbReference type="Proteomes" id="UP000028640">
    <property type="component" value="Unassembled WGS sequence"/>
</dbReference>
<protein>
    <recommendedName>
        <fullName evidence="3">DUF2190 family protein</fullName>
    </recommendedName>
</protein>
<evidence type="ECO:0000313" key="2">
    <source>
        <dbReference type="Proteomes" id="UP000028640"/>
    </source>
</evidence>
<accession>A0A085G109</accession>
<dbReference type="RefSeq" id="WP_034795781.1">
    <property type="nucleotide sequence ID" value="NZ_JMPJ01000075.1"/>
</dbReference>
<dbReference type="STRING" id="910964.GEAM_4255"/>
<evidence type="ECO:0008006" key="3">
    <source>
        <dbReference type="Google" id="ProtNLM"/>
    </source>
</evidence>
<organism evidence="1 2">
    <name type="scientific">Ewingella americana (strain ATCC 33852 / DSM 4580 / CCUG 14506 / JCM 5911 / LMG 7869 / NCTC 12157 / CDC 1468-78)</name>
    <dbReference type="NCBI Taxonomy" id="910964"/>
    <lineage>
        <taxon>Bacteria</taxon>
        <taxon>Pseudomonadati</taxon>
        <taxon>Pseudomonadota</taxon>
        <taxon>Gammaproteobacteria</taxon>
        <taxon>Enterobacterales</taxon>
        <taxon>Yersiniaceae</taxon>
        <taxon>Ewingella</taxon>
    </lineage>
</organism>
<dbReference type="eggNOG" id="COG5471">
    <property type="taxonomic scope" value="Bacteria"/>
</dbReference>
<dbReference type="AlphaFoldDB" id="A0A085G109"/>
<dbReference type="GeneID" id="78382357"/>